<dbReference type="InterPro" id="IPR011075">
    <property type="entry name" value="TetR_C"/>
</dbReference>
<dbReference type="Proteomes" id="UP000588098">
    <property type="component" value="Unassembled WGS sequence"/>
</dbReference>
<dbReference type="InterPro" id="IPR001647">
    <property type="entry name" value="HTH_TetR"/>
</dbReference>
<keyword evidence="1" id="KW-0805">Transcription regulation</keyword>
<dbReference type="PANTHER" id="PTHR30055">
    <property type="entry name" value="HTH-TYPE TRANSCRIPTIONAL REGULATOR RUTR"/>
    <property type="match status" value="1"/>
</dbReference>
<feature type="DNA-binding region" description="H-T-H motif" evidence="4">
    <location>
        <begin position="41"/>
        <end position="60"/>
    </location>
</feature>
<evidence type="ECO:0000259" key="5">
    <source>
        <dbReference type="PROSITE" id="PS50977"/>
    </source>
</evidence>
<evidence type="ECO:0000256" key="4">
    <source>
        <dbReference type="PROSITE-ProRule" id="PRU00335"/>
    </source>
</evidence>
<dbReference type="Pfam" id="PF16859">
    <property type="entry name" value="TetR_C_11"/>
    <property type="match status" value="1"/>
</dbReference>
<accession>A0A7W9QGE2</accession>
<gene>
    <name evidence="6" type="ORF">FHS42_006887</name>
</gene>
<feature type="domain" description="HTH tetR-type" evidence="5">
    <location>
        <begin position="18"/>
        <end position="78"/>
    </location>
</feature>
<dbReference type="EMBL" id="JACHJL010000027">
    <property type="protein sequence ID" value="MBB5939791.1"/>
    <property type="molecule type" value="Genomic_DNA"/>
</dbReference>
<evidence type="ECO:0000256" key="3">
    <source>
        <dbReference type="ARBA" id="ARBA00023163"/>
    </source>
</evidence>
<evidence type="ECO:0000313" key="7">
    <source>
        <dbReference type="Proteomes" id="UP000588098"/>
    </source>
</evidence>
<keyword evidence="2 4" id="KW-0238">DNA-binding</keyword>
<evidence type="ECO:0000256" key="2">
    <source>
        <dbReference type="ARBA" id="ARBA00023125"/>
    </source>
</evidence>
<dbReference type="InterPro" id="IPR036271">
    <property type="entry name" value="Tet_transcr_reg_TetR-rel_C_sf"/>
</dbReference>
<keyword evidence="7" id="KW-1185">Reference proteome</keyword>
<comment type="caution">
    <text evidence="6">The sequence shown here is derived from an EMBL/GenBank/DDBJ whole genome shotgun (WGS) entry which is preliminary data.</text>
</comment>
<dbReference type="AlphaFoldDB" id="A0A7W9QGE2"/>
<dbReference type="Pfam" id="PF00440">
    <property type="entry name" value="TetR_N"/>
    <property type="match status" value="1"/>
</dbReference>
<dbReference type="InterPro" id="IPR050109">
    <property type="entry name" value="HTH-type_TetR-like_transc_reg"/>
</dbReference>
<dbReference type="SUPFAM" id="SSF46689">
    <property type="entry name" value="Homeodomain-like"/>
    <property type="match status" value="1"/>
</dbReference>
<protein>
    <submittedName>
        <fullName evidence="6">AcrR family transcriptional regulator</fullName>
    </submittedName>
</protein>
<dbReference type="Gene3D" id="1.10.357.10">
    <property type="entry name" value="Tetracycline Repressor, domain 2"/>
    <property type="match status" value="1"/>
</dbReference>
<dbReference type="PROSITE" id="PS50977">
    <property type="entry name" value="HTH_TETR_2"/>
    <property type="match status" value="1"/>
</dbReference>
<name>A0A7W9QGE2_9ACTN</name>
<keyword evidence="3" id="KW-0804">Transcription</keyword>
<dbReference type="SUPFAM" id="SSF48498">
    <property type="entry name" value="Tetracyclin repressor-like, C-terminal domain"/>
    <property type="match status" value="1"/>
</dbReference>
<dbReference type="GO" id="GO:0000976">
    <property type="term" value="F:transcription cis-regulatory region binding"/>
    <property type="evidence" value="ECO:0007669"/>
    <property type="project" value="TreeGrafter"/>
</dbReference>
<evidence type="ECO:0000256" key="1">
    <source>
        <dbReference type="ARBA" id="ARBA00023015"/>
    </source>
</evidence>
<dbReference type="InterPro" id="IPR009057">
    <property type="entry name" value="Homeodomain-like_sf"/>
</dbReference>
<sequence length="204" mass="21821">MKPVASASRRPTAVGRGKKMRTAVLEATIAELTETGYAALTVDGVAKRAAVHKTTIYRNWKDSTNLVADALASHFAQDIPIPDTGAVDSDLRELARTLISTMTTRAGQALLVTVLSDAVRIPQLAEVKSALFGDRFRRAAIVVTRAIERGELPADTDPTELLKTLAAPLYFRLVFTGEPVDESTADHAVRVALAAARAHALPPV</sequence>
<dbReference type="RefSeq" id="WP_246495745.1">
    <property type="nucleotide sequence ID" value="NZ_JACHJL010000027.1"/>
</dbReference>
<dbReference type="GO" id="GO:0003700">
    <property type="term" value="F:DNA-binding transcription factor activity"/>
    <property type="evidence" value="ECO:0007669"/>
    <property type="project" value="TreeGrafter"/>
</dbReference>
<evidence type="ECO:0000313" key="6">
    <source>
        <dbReference type="EMBL" id="MBB5939791.1"/>
    </source>
</evidence>
<reference evidence="6 7" key="1">
    <citation type="submission" date="2020-08" db="EMBL/GenBank/DDBJ databases">
        <title>Genomic Encyclopedia of Type Strains, Phase III (KMG-III): the genomes of soil and plant-associated and newly described type strains.</title>
        <authorList>
            <person name="Whitman W."/>
        </authorList>
    </citation>
    <scope>NUCLEOTIDE SEQUENCE [LARGE SCALE GENOMIC DNA]</scope>
    <source>
        <strain evidence="6 7">CECT 8305</strain>
    </source>
</reference>
<dbReference type="PANTHER" id="PTHR30055:SF148">
    <property type="entry name" value="TETR-FAMILY TRANSCRIPTIONAL REGULATOR"/>
    <property type="match status" value="1"/>
</dbReference>
<dbReference type="Gene3D" id="1.10.10.60">
    <property type="entry name" value="Homeodomain-like"/>
    <property type="match status" value="1"/>
</dbReference>
<organism evidence="6 7">
    <name type="scientific">Streptomyces zagrosensis</name>
    <dbReference type="NCBI Taxonomy" id="1042984"/>
    <lineage>
        <taxon>Bacteria</taxon>
        <taxon>Bacillati</taxon>
        <taxon>Actinomycetota</taxon>
        <taxon>Actinomycetes</taxon>
        <taxon>Kitasatosporales</taxon>
        <taxon>Streptomycetaceae</taxon>
        <taxon>Streptomyces</taxon>
    </lineage>
</organism>
<proteinExistence type="predicted"/>